<dbReference type="STRING" id="1484693.RS694_04205"/>
<proteinExistence type="predicted"/>
<evidence type="ECO:0000313" key="5">
    <source>
        <dbReference type="EMBL" id="APW41824.1"/>
    </source>
</evidence>
<dbReference type="Pfam" id="PF13505">
    <property type="entry name" value="OMP_b-brl"/>
    <property type="match status" value="1"/>
</dbReference>
<dbReference type="RefSeq" id="WP_029709489.1">
    <property type="nucleotide sequence ID" value="NZ_CP019239.1"/>
</dbReference>
<dbReference type="EMBL" id="CP019239">
    <property type="protein sequence ID" value="APW41824.1"/>
    <property type="molecule type" value="Genomic_DNA"/>
</dbReference>
<gene>
    <name evidence="5" type="ORF">RS694_04205</name>
</gene>
<dbReference type="AlphaFoldDB" id="A0A1P8K764"/>
<feature type="signal peptide" evidence="3">
    <location>
        <begin position="1"/>
        <end position="21"/>
    </location>
</feature>
<keyword evidence="2 3" id="KW-0732">Signal</keyword>
<name>A0A1P8K764_9BURK</name>
<dbReference type="InterPro" id="IPR011250">
    <property type="entry name" value="OMP/PagP_B-barrel"/>
</dbReference>
<organism evidence="5 6">
    <name type="scientific">Rhodoferax saidenbachensis</name>
    <dbReference type="NCBI Taxonomy" id="1484693"/>
    <lineage>
        <taxon>Bacteria</taxon>
        <taxon>Pseudomonadati</taxon>
        <taxon>Pseudomonadota</taxon>
        <taxon>Betaproteobacteria</taxon>
        <taxon>Burkholderiales</taxon>
        <taxon>Comamonadaceae</taxon>
        <taxon>Rhodoferax</taxon>
    </lineage>
</organism>
<feature type="chain" id="PRO_5010242695" description="Outer membrane protein beta-barrel domain-containing protein" evidence="3">
    <location>
        <begin position="22"/>
        <end position="194"/>
    </location>
</feature>
<evidence type="ECO:0000313" key="6">
    <source>
        <dbReference type="Proteomes" id="UP000186110"/>
    </source>
</evidence>
<dbReference type="Proteomes" id="UP000186110">
    <property type="component" value="Chromosome"/>
</dbReference>
<dbReference type="InterPro" id="IPR027385">
    <property type="entry name" value="Beta-barrel_OMP"/>
</dbReference>
<evidence type="ECO:0000256" key="2">
    <source>
        <dbReference type="ARBA" id="ARBA00022729"/>
    </source>
</evidence>
<evidence type="ECO:0000256" key="1">
    <source>
        <dbReference type="ARBA" id="ARBA00004442"/>
    </source>
</evidence>
<evidence type="ECO:0000259" key="4">
    <source>
        <dbReference type="Pfam" id="PF13505"/>
    </source>
</evidence>
<keyword evidence="6" id="KW-1185">Reference proteome</keyword>
<dbReference type="GO" id="GO:0009279">
    <property type="term" value="C:cell outer membrane"/>
    <property type="evidence" value="ECO:0007669"/>
    <property type="project" value="UniProtKB-SubCell"/>
</dbReference>
<sequence length="194" mass="19956">MKKLLLTTVALGAFAASSAFAAGPADLSGLSIGANAEFSAGSSSATDGTSDTGKSTALGLQGRYDWALAPNFAIGLGASYSSGNHQTGTYANGTAANINNRYSIDVIPTIALSNDFQLYGKLSSIYGSAASNDGSSSADVQGVGYGIGVRQMLDKNMYWQAGYDLNQFKDVTFGTGTTSSLRENVFSLGVGYKF</sequence>
<dbReference type="GO" id="GO:0044384">
    <property type="term" value="C:host outer membrane"/>
    <property type="evidence" value="ECO:0007669"/>
    <property type="project" value="InterPro"/>
</dbReference>
<dbReference type="SUPFAM" id="SSF56925">
    <property type="entry name" value="OMPA-like"/>
    <property type="match status" value="1"/>
</dbReference>
<dbReference type="Gene3D" id="2.40.160.10">
    <property type="entry name" value="Porin"/>
    <property type="match status" value="1"/>
</dbReference>
<protein>
    <recommendedName>
        <fullName evidence="4">Outer membrane protein beta-barrel domain-containing protein</fullName>
    </recommendedName>
</protein>
<dbReference type="InterPro" id="IPR000758">
    <property type="entry name" value="Enterovir_OMP"/>
</dbReference>
<dbReference type="InterPro" id="IPR023614">
    <property type="entry name" value="Porin_dom_sf"/>
</dbReference>
<evidence type="ECO:0000256" key="3">
    <source>
        <dbReference type="SAM" id="SignalP"/>
    </source>
</evidence>
<feature type="domain" description="Outer membrane protein beta-barrel" evidence="4">
    <location>
        <begin position="8"/>
        <end position="194"/>
    </location>
</feature>
<comment type="subcellular location">
    <subcellularLocation>
        <location evidence="1">Cell outer membrane</location>
    </subcellularLocation>
</comment>
<reference evidence="5 6" key="1">
    <citation type="submission" date="2017-01" db="EMBL/GenBank/DDBJ databases">
        <authorList>
            <person name="Mah S.A."/>
            <person name="Swanson W.J."/>
            <person name="Moy G.W."/>
            <person name="Vacquier V.D."/>
        </authorList>
    </citation>
    <scope>NUCLEOTIDE SEQUENCE [LARGE SCALE GENOMIC DNA]</scope>
    <source>
        <strain evidence="5 6">DSM 22694</strain>
    </source>
</reference>
<dbReference type="KEGG" id="rsb:RS694_04205"/>
<accession>A0A1P8K764</accession>
<dbReference type="PROSITE" id="PS00695">
    <property type="entry name" value="ENT_VIR_OMP_2"/>
    <property type="match status" value="1"/>
</dbReference>